<dbReference type="InParanoid" id="G2XC08"/>
<keyword evidence="2" id="KW-1185">Reference proteome</keyword>
<dbReference type="EMBL" id="DS572711">
    <property type="protein sequence ID" value="EGY16422.1"/>
    <property type="molecule type" value="Genomic_DNA"/>
</dbReference>
<protein>
    <submittedName>
        <fullName evidence="1">Uncharacterized protein</fullName>
    </submittedName>
</protein>
<name>G2XC08_VERDV</name>
<dbReference type="GeneID" id="20709049"/>
<dbReference type="Proteomes" id="UP000001611">
    <property type="component" value="Unassembled WGS sequence"/>
</dbReference>
<sequence>MLIAWCEIARTTLPQFIRIYEMRCFLALESGKDKFCRAQISRSFALSCTMLRSGLRTTATDQRLFSLAVEGFKRVHQALSGTESSCVDVVCVLRNTNRPA</sequence>
<reference evidence="1 2" key="1">
    <citation type="submission" date="2008-03" db="EMBL/GenBank/DDBJ databases">
        <title>The Genome Sequence of Verticillium dahliae VdLs.17.</title>
        <authorList>
            <consortium name="The Broad Institute Genome Sequencing Platform"/>
            <person name="Ma L.-J.J."/>
            <person name="Klosterman S.J."/>
            <person name="Subbarao K."/>
            <person name="Dobinson K."/>
            <person name="Veronese P."/>
            <person name="Kang S."/>
            <person name="Gold S.E."/>
            <person name="Young S."/>
            <person name="Jaffe D."/>
            <person name="Gnerre S."/>
            <person name="Berlin A."/>
            <person name="Heiman D."/>
            <person name="Hepburn T."/>
            <person name="Sykes S."/>
            <person name="Alvarado L."/>
            <person name="Kodira C.D."/>
            <person name="Lander E."/>
            <person name="Galagan J."/>
            <person name="Nusbaum C."/>
            <person name="Birren B."/>
        </authorList>
    </citation>
    <scope>NUCLEOTIDE SEQUENCE [LARGE SCALE GENOMIC DNA]</scope>
    <source>
        <strain evidence="2">VdLs.17 / ATCC MYA-4575 / FGSC 10137</strain>
    </source>
</reference>
<proteinExistence type="predicted"/>
<dbReference type="HOGENOM" id="CLU_2308218_0_0_1"/>
<dbReference type="KEGG" id="vda:VDAG_07586"/>
<reference evidence="2" key="2">
    <citation type="journal article" date="2011" name="PLoS Pathog.">
        <title>Comparative genomics yields insights into niche adaptation of plant vascular wilt pathogens.</title>
        <authorList>
            <person name="Klosterman S.J."/>
            <person name="Subbarao K.V."/>
            <person name="Kang S."/>
            <person name="Veronese P."/>
            <person name="Gold S.E."/>
            <person name="Thomma B.P.H.J."/>
            <person name="Chen Z."/>
            <person name="Henrissat B."/>
            <person name="Lee Y.-H."/>
            <person name="Park J."/>
            <person name="Garcia-Pedrajas M.D."/>
            <person name="Barbara D.J."/>
            <person name="Anchieta A."/>
            <person name="de Jonge R."/>
            <person name="Santhanam P."/>
            <person name="Maruthachalam K."/>
            <person name="Atallah Z."/>
            <person name="Amyotte S.G."/>
            <person name="Paz Z."/>
            <person name="Inderbitzin P."/>
            <person name="Hayes R.J."/>
            <person name="Heiman D.I."/>
            <person name="Young S."/>
            <person name="Zeng Q."/>
            <person name="Engels R."/>
            <person name="Galagan J."/>
            <person name="Cuomo C.A."/>
            <person name="Dobinson K.F."/>
            <person name="Ma L.-J."/>
        </authorList>
    </citation>
    <scope>NUCLEOTIDE SEQUENCE [LARGE SCALE GENOMIC DNA]</scope>
    <source>
        <strain evidence="2">VdLs.17 / ATCC MYA-4575 / FGSC 10137</strain>
    </source>
</reference>
<gene>
    <name evidence="1" type="ORF">VDAG_07586</name>
</gene>
<dbReference type="AlphaFoldDB" id="G2XC08"/>
<accession>G2XC08</accession>
<organism evidence="1 2">
    <name type="scientific">Verticillium dahliae (strain VdLs.17 / ATCC MYA-4575 / FGSC 10137)</name>
    <name type="common">Verticillium wilt</name>
    <dbReference type="NCBI Taxonomy" id="498257"/>
    <lineage>
        <taxon>Eukaryota</taxon>
        <taxon>Fungi</taxon>
        <taxon>Dikarya</taxon>
        <taxon>Ascomycota</taxon>
        <taxon>Pezizomycotina</taxon>
        <taxon>Sordariomycetes</taxon>
        <taxon>Hypocreomycetidae</taxon>
        <taxon>Glomerellales</taxon>
        <taxon>Plectosphaerellaceae</taxon>
        <taxon>Verticillium</taxon>
    </lineage>
</organism>
<dbReference type="RefSeq" id="XP_009654786.1">
    <property type="nucleotide sequence ID" value="XM_009656491.1"/>
</dbReference>
<evidence type="ECO:0000313" key="2">
    <source>
        <dbReference type="Proteomes" id="UP000001611"/>
    </source>
</evidence>
<evidence type="ECO:0000313" key="1">
    <source>
        <dbReference type="EMBL" id="EGY16422.1"/>
    </source>
</evidence>